<organism evidence="2 3">
    <name type="scientific">Plastoroseomonas hellenica</name>
    <dbReference type="NCBI Taxonomy" id="2687306"/>
    <lineage>
        <taxon>Bacteria</taxon>
        <taxon>Pseudomonadati</taxon>
        <taxon>Pseudomonadota</taxon>
        <taxon>Alphaproteobacteria</taxon>
        <taxon>Acetobacterales</taxon>
        <taxon>Acetobacteraceae</taxon>
        <taxon>Plastoroseomonas</taxon>
    </lineage>
</organism>
<name>A0ABS5EWS7_9PROT</name>
<accession>A0ABS5EWS7</accession>
<reference evidence="3" key="1">
    <citation type="journal article" date="2021" name="Syst. Appl. Microbiol.">
        <title>Roseomonas hellenica sp. nov., isolated from roots of wild-growing Alkanna tinctoria.</title>
        <authorList>
            <person name="Rat A."/>
            <person name="Naranjo H.D."/>
            <person name="Lebbe L."/>
            <person name="Cnockaert M."/>
            <person name="Krigas N."/>
            <person name="Grigoriadou K."/>
            <person name="Maloupa E."/>
            <person name="Willems A."/>
        </authorList>
    </citation>
    <scope>NUCLEOTIDE SEQUENCE [LARGE SCALE GENOMIC DNA]</scope>
    <source>
        <strain evidence="3">LMG 31523</strain>
    </source>
</reference>
<dbReference type="Pfam" id="PF01381">
    <property type="entry name" value="HTH_3"/>
    <property type="match status" value="1"/>
</dbReference>
<dbReference type="InterPro" id="IPR001387">
    <property type="entry name" value="Cro/C1-type_HTH"/>
</dbReference>
<evidence type="ECO:0000313" key="3">
    <source>
        <dbReference type="Proteomes" id="UP001196870"/>
    </source>
</evidence>
<dbReference type="EMBL" id="JAAGBB010000010">
    <property type="protein sequence ID" value="MBR0664744.1"/>
    <property type="molecule type" value="Genomic_DNA"/>
</dbReference>
<dbReference type="Gene3D" id="1.10.260.40">
    <property type="entry name" value="lambda repressor-like DNA-binding domains"/>
    <property type="match status" value="1"/>
</dbReference>
<dbReference type="InterPro" id="IPR010982">
    <property type="entry name" value="Lambda_DNA-bd_dom_sf"/>
</dbReference>
<evidence type="ECO:0000313" key="2">
    <source>
        <dbReference type="EMBL" id="MBR0664744.1"/>
    </source>
</evidence>
<dbReference type="PROSITE" id="PS50943">
    <property type="entry name" value="HTH_CROC1"/>
    <property type="match status" value="1"/>
</dbReference>
<comment type="caution">
    <text evidence="2">The sequence shown here is derived from an EMBL/GenBank/DDBJ whole genome shotgun (WGS) entry which is preliminary data.</text>
</comment>
<keyword evidence="3" id="KW-1185">Reference proteome</keyword>
<sequence>MVLWEYRSIDDGLIGAIWLGGRKAVASQYFRPQQADRDGDEVLGLSAAQSRAARGLLGMTQQALADASGISRATIQQFERGAPGIKHATRVLIRRTFVCCGLVFLPRGEHGEGVRLARPSIGAAIHDEFFSRLIGEL</sequence>
<dbReference type="RefSeq" id="WP_211852406.1">
    <property type="nucleotide sequence ID" value="NZ_JAAGBB010000010.1"/>
</dbReference>
<dbReference type="SUPFAM" id="SSF47413">
    <property type="entry name" value="lambda repressor-like DNA-binding domains"/>
    <property type="match status" value="1"/>
</dbReference>
<evidence type="ECO:0000259" key="1">
    <source>
        <dbReference type="PROSITE" id="PS50943"/>
    </source>
</evidence>
<gene>
    <name evidence="2" type="ORF">GXW71_10315</name>
</gene>
<feature type="domain" description="HTH cro/C1-type" evidence="1">
    <location>
        <begin position="51"/>
        <end position="81"/>
    </location>
</feature>
<protein>
    <submittedName>
        <fullName evidence="2">Helix-turn-helix transcriptional regulator</fullName>
    </submittedName>
</protein>
<dbReference type="CDD" id="cd00093">
    <property type="entry name" value="HTH_XRE"/>
    <property type="match status" value="1"/>
</dbReference>
<proteinExistence type="predicted"/>
<dbReference type="Proteomes" id="UP001196870">
    <property type="component" value="Unassembled WGS sequence"/>
</dbReference>